<sequence length="86" mass="9416">MTGRPFADRTSPPRGTEAIPRGALVEDPDSGRVGILQDVTAYVPPWRGDRRPRLLAFVRPVGGGREWTAPPDRLRPVLVRPDGPPP</sequence>
<keyword evidence="3" id="KW-1185">Reference proteome</keyword>
<dbReference type="Proteomes" id="UP000570003">
    <property type="component" value="Unassembled WGS sequence"/>
</dbReference>
<gene>
    <name evidence="2" type="ORF">HGA06_10830</name>
</gene>
<dbReference type="AlphaFoldDB" id="A0AA44IDE5"/>
<proteinExistence type="predicted"/>
<reference evidence="2 3" key="1">
    <citation type="submission" date="2020-04" db="EMBL/GenBank/DDBJ databases">
        <title>MicrobeNet Type strains.</title>
        <authorList>
            <person name="Nicholson A.C."/>
        </authorList>
    </citation>
    <scope>NUCLEOTIDE SEQUENCE [LARGE SCALE GENOMIC DNA]</scope>
    <source>
        <strain evidence="2 3">DSM 40738</strain>
    </source>
</reference>
<feature type="region of interest" description="Disordered" evidence="1">
    <location>
        <begin position="1"/>
        <end position="29"/>
    </location>
</feature>
<dbReference type="RefSeq" id="WP_168438852.1">
    <property type="nucleotide sequence ID" value="NZ_JAAXOU010000094.1"/>
</dbReference>
<dbReference type="EMBL" id="JAAXOU010000094">
    <property type="protein sequence ID" value="NKY14635.1"/>
    <property type="molecule type" value="Genomic_DNA"/>
</dbReference>
<organism evidence="2 3">
    <name type="scientific">Streptomyces somaliensis (strain ATCC 33201 / DSM 40738 / JCM 12659 / KCTC 9044 / NCTC 11332 / NRRL B-12077 / IP 733)</name>
    <dbReference type="NCBI Taxonomy" id="1134445"/>
    <lineage>
        <taxon>Bacteria</taxon>
        <taxon>Bacillati</taxon>
        <taxon>Actinomycetota</taxon>
        <taxon>Actinomycetes</taxon>
        <taxon>Kitasatosporales</taxon>
        <taxon>Streptomycetaceae</taxon>
        <taxon>Streptomyces</taxon>
    </lineage>
</organism>
<evidence type="ECO:0000313" key="2">
    <source>
        <dbReference type="EMBL" id="NKY14635.1"/>
    </source>
</evidence>
<name>A0AA44IDE5_STRE0</name>
<evidence type="ECO:0000256" key="1">
    <source>
        <dbReference type="SAM" id="MobiDB-lite"/>
    </source>
</evidence>
<protein>
    <submittedName>
        <fullName evidence="2">Uncharacterized protein</fullName>
    </submittedName>
</protein>
<accession>A0AA44IDE5</accession>
<evidence type="ECO:0000313" key="3">
    <source>
        <dbReference type="Proteomes" id="UP000570003"/>
    </source>
</evidence>
<comment type="caution">
    <text evidence="2">The sequence shown here is derived from an EMBL/GenBank/DDBJ whole genome shotgun (WGS) entry which is preliminary data.</text>
</comment>